<organism evidence="5 6">
    <name type="scientific">Cohaesibacter celericrescens</name>
    <dbReference type="NCBI Taxonomy" id="2067669"/>
    <lineage>
        <taxon>Bacteria</taxon>
        <taxon>Pseudomonadati</taxon>
        <taxon>Pseudomonadota</taxon>
        <taxon>Alphaproteobacteria</taxon>
        <taxon>Hyphomicrobiales</taxon>
        <taxon>Cohaesibacteraceae</taxon>
    </lineage>
</organism>
<evidence type="ECO:0000313" key="6">
    <source>
        <dbReference type="Proteomes" id="UP000234881"/>
    </source>
</evidence>
<evidence type="ECO:0000256" key="2">
    <source>
        <dbReference type="ARBA" id="ARBA00023125"/>
    </source>
</evidence>
<dbReference type="PANTHER" id="PTHR30514:SF18">
    <property type="entry name" value="RPIR-FAMILY TRANSCRIPTIONAL REGULATOR"/>
    <property type="match status" value="1"/>
</dbReference>
<dbReference type="PROSITE" id="PS51071">
    <property type="entry name" value="HTH_RPIR"/>
    <property type="match status" value="1"/>
</dbReference>
<keyword evidence="2" id="KW-0238">DNA-binding</keyword>
<dbReference type="InterPro" id="IPR036388">
    <property type="entry name" value="WH-like_DNA-bd_sf"/>
</dbReference>
<dbReference type="InterPro" id="IPR046348">
    <property type="entry name" value="SIS_dom_sf"/>
</dbReference>
<sequence>MSILIDTQISNTVEGNQILEANMNDTRAKSIEVRIHEEYDHLPESERKLADAILDSPGDLSSYTATELTSLAGVSKAAGTRLFRRLGFASFDEAKQLARDRTHWGSPLYLERKNRKNVLPISDYLNEEASILKNSLMRLNAEDIDTVCEKIIAARRIFLLGYRNSNMLANYLRWQLLQFRGDVHLLPTGGETVGEFTADFLPDDLLIVFALRRRPIRLDAIMKAAKDKKIPILLFIDPTARGQPGLANWTFTIHVETSSSFDSLSGALSVARYIAIASLNRAGSRGRVHLEGIEHQHEVLGEFE</sequence>
<comment type="caution">
    <text evidence="5">The sequence shown here is derived from an EMBL/GenBank/DDBJ whole genome shotgun (WGS) entry which is preliminary data.</text>
</comment>
<reference evidence="5 6" key="1">
    <citation type="submission" date="2018-01" db="EMBL/GenBank/DDBJ databases">
        <title>The draft genome sequence of Cohaesibacter sp. H1304.</title>
        <authorList>
            <person name="Wang N.-N."/>
            <person name="Du Z.-J."/>
        </authorList>
    </citation>
    <scope>NUCLEOTIDE SEQUENCE [LARGE SCALE GENOMIC DNA]</scope>
    <source>
        <strain evidence="5 6">H1304</strain>
    </source>
</reference>
<dbReference type="GO" id="GO:0003677">
    <property type="term" value="F:DNA binding"/>
    <property type="evidence" value="ECO:0007669"/>
    <property type="project" value="UniProtKB-KW"/>
</dbReference>
<evidence type="ECO:0000256" key="1">
    <source>
        <dbReference type="ARBA" id="ARBA00023015"/>
    </source>
</evidence>
<evidence type="ECO:0000256" key="3">
    <source>
        <dbReference type="ARBA" id="ARBA00023163"/>
    </source>
</evidence>
<dbReference type="SUPFAM" id="SSF46689">
    <property type="entry name" value="Homeodomain-like"/>
    <property type="match status" value="1"/>
</dbReference>
<proteinExistence type="predicted"/>
<name>A0A2N5XVR2_9HYPH</name>
<dbReference type="EMBL" id="PKUQ01000003">
    <property type="protein sequence ID" value="PLW78567.1"/>
    <property type="molecule type" value="Genomic_DNA"/>
</dbReference>
<gene>
    <name evidence="5" type="ORF">C0081_03650</name>
</gene>
<dbReference type="InterPro" id="IPR009057">
    <property type="entry name" value="Homeodomain-like_sf"/>
</dbReference>
<dbReference type="Gene3D" id="1.10.10.10">
    <property type="entry name" value="Winged helix-like DNA-binding domain superfamily/Winged helix DNA-binding domain"/>
    <property type="match status" value="1"/>
</dbReference>
<dbReference type="PANTHER" id="PTHR30514">
    <property type="entry name" value="GLUCOKINASE"/>
    <property type="match status" value="1"/>
</dbReference>
<evidence type="ECO:0000259" key="4">
    <source>
        <dbReference type="PROSITE" id="PS51071"/>
    </source>
</evidence>
<dbReference type="InterPro" id="IPR000281">
    <property type="entry name" value="HTH_RpiR"/>
</dbReference>
<dbReference type="Gene3D" id="3.40.50.10490">
    <property type="entry name" value="Glucose-6-phosphate isomerase like protein, domain 1"/>
    <property type="match status" value="1"/>
</dbReference>
<feature type="domain" description="HTH rpiR-type" evidence="4">
    <location>
        <begin position="29"/>
        <end position="105"/>
    </location>
</feature>
<accession>A0A2N5XVR2</accession>
<dbReference type="InterPro" id="IPR047640">
    <property type="entry name" value="RpiR-like"/>
</dbReference>
<dbReference type="OrthoDB" id="3237351at2"/>
<keyword evidence="6" id="KW-1185">Reference proteome</keyword>
<dbReference type="GO" id="GO:1901135">
    <property type="term" value="P:carbohydrate derivative metabolic process"/>
    <property type="evidence" value="ECO:0007669"/>
    <property type="project" value="InterPro"/>
</dbReference>
<keyword evidence="3" id="KW-0804">Transcription</keyword>
<protein>
    <submittedName>
        <fullName evidence="5">MurR/RpiR family transcriptional regulator</fullName>
    </submittedName>
</protein>
<keyword evidence="1" id="KW-0805">Transcription regulation</keyword>
<dbReference type="GO" id="GO:0003700">
    <property type="term" value="F:DNA-binding transcription factor activity"/>
    <property type="evidence" value="ECO:0007669"/>
    <property type="project" value="InterPro"/>
</dbReference>
<dbReference type="GO" id="GO:0097367">
    <property type="term" value="F:carbohydrate derivative binding"/>
    <property type="evidence" value="ECO:0007669"/>
    <property type="project" value="InterPro"/>
</dbReference>
<dbReference type="CDD" id="cd05013">
    <property type="entry name" value="SIS_RpiR"/>
    <property type="match status" value="1"/>
</dbReference>
<dbReference type="Proteomes" id="UP000234881">
    <property type="component" value="Unassembled WGS sequence"/>
</dbReference>
<dbReference type="Pfam" id="PF01380">
    <property type="entry name" value="SIS"/>
    <property type="match status" value="1"/>
</dbReference>
<dbReference type="InterPro" id="IPR035472">
    <property type="entry name" value="RpiR-like_SIS"/>
</dbReference>
<dbReference type="InterPro" id="IPR001347">
    <property type="entry name" value="SIS_dom"/>
</dbReference>
<evidence type="ECO:0000313" key="5">
    <source>
        <dbReference type="EMBL" id="PLW78567.1"/>
    </source>
</evidence>
<dbReference type="Pfam" id="PF01418">
    <property type="entry name" value="HTH_6"/>
    <property type="match status" value="1"/>
</dbReference>
<dbReference type="SUPFAM" id="SSF53697">
    <property type="entry name" value="SIS domain"/>
    <property type="match status" value="1"/>
</dbReference>
<dbReference type="AlphaFoldDB" id="A0A2N5XVR2"/>